<evidence type="ECO:0000256" key="2">
    <source>
        <dbReference type="ARBA" id="ARBA00022670"/>
    </source>
</evidence>
<keyword evidence="5" id="KW-0325">Glycoprotein</keyword>
<keyword evidence="2" id="KW-0645">Protease</keyword>
<dbReference type="PANTHER" id="PTHR11802:SF3">
    <property type="entry name" value="RETINOID-INDUCIBLE SERINE CARBOXYPEPTIDASE"/>
    <property type="match status" value="1"/>
</dbReference>
<feature type="chain" id="PRO_5046670208" evidence="7">
    <location>
        <begin position="27"/>
        <end position="512"/>
    </location>
</feature>
<dbReference type="SUPFAM" id="SSF53474">
    <property type="entry name" value="alpha/beta-Hydrolases"/>
    <property type="match status" value="1"/>
</dbReference>
<sequence>MSDRLALRLSACATAMLLVFSTPAWSQEPPPGHGEAESAQENERASPGIFSLIPADSSTDHVLKTGDTDLPYTATAGTLDLIGQDGNRTAKIFYTAYVAKDRKPGRPLTFAFNGGPGAASAYLHMGLVGPKVLEFGETGDNGTTPVLKDNPDSWLAFSDLVLIDPVGTGWSRAASDEAAGNFYKVRQDAESLAKAIALYTQRNDRLDAPKYLLGESYGGFRAAKVAAALKDSQSMLVSGIVMLSPFLEGRFLGNSDDPLSAALQLPSLAAAEMERRGTFTPGGMKEAESFAMGTYLTSLAGPRPGGNAADGLYSRLAGMTGMPKDAIARTRGFLGDIYAKQMAGAGKVVSPYDASYAVPDAYPEAPYSQNDDPILDGYTRAYGSAFAAYARNDLGFKTEMTYSLLNTDVNRRWEWNGNRGGDARALASASTDLRDLLSVIPSFRLMIAHGYSDALTPYGVSRYVIDHMPPELANGRASLKVYRGGHMFYTRIPSRQAMAADARAFYEPKATE</sequence>
<gene>
    <name evidence="8" type="ORF">J2T09_001896</name>
</gene>
<feature type="region of interest" description="Disordered" evidence="6">
    <location>
        <begin position="25"/>
        <end position="45"/>
    </location>
</feature>
<evidence type="ECO:0000313" key="9">
    <source>
        <dbReference type="Proteomes" id="UP001241472"/>
    </source>
</evidence>
<evidence type="ECO:0000256" key="6">
    <source>
        <dbReference type="SAM" id="MobiDB-lite"/>
    </source>
</evidence>
<evidence type="ECO:0000256" key="5">
    <source>
        <dbReference type="ARBA" id="ARBA00023180"/>
    </source>
</evidence>
<keyword evidence="1 8" id="KW-0121">Carboxypeptidase</keyword>
<comment type="caution">
    <text evidence="8">The sequence shown here is derived from an EMBL/GenBank/DDBJ whole genome shotgun (WGS) entry which is preliminary data.</text>
</comment>
<dbReference type="Proteomes" id="UP001241472">
    <property type="component" value="Unassembled WGS sequence"/>
</dbReference>
<accession>A0ABT9PTT1</accession>
<dbReference type="InterPro" id="IPR029058">
    <property type="entry name" value="AB_hydrolase_fold"/>
</dbReference>
<dbReference type="EMBL" id="JAUSRF010000005">
    <property type="protein sequence ID" value="MDP9837144.1"/>
    <property type="molecule type" value="Genomic_DNA"/>
</dbReference>
<proteinExistence type="predicted"/>
<dbReference type="InterPro" id="IPR001563">
    <property type="entry name" value="Peptidase_S10"/>
</dbReference>
<evidence type="ECO:0000256" key="3">
    <source>
        <dbReference type="ARBA" id="ARBA00022729"/>
    </source>
</evidence>
<organism evidence="8 9">
    <name type="scientific">Neorhizobium huautlense</name>
    <dbReference type="NCBI Taxonomy" id="67774"/>
    <lineage>
        <taxon>Bacteria</taxon>
        <taxon>Pseudomonadati</taxon>
        <taxon>Pseudomonadota</taxon>
        <taxon>Alphaproteobacteria</taxon>
        <taxon>Hyphomicrobiales</taxon>
        <taxon>Rhizobiaceae</taxon>
        <taxon>Rhizobium/Agrobacterium group</taxon>
        <taxon>Neorhizobium</taxon>
    </lineage>
</organism>
<evidence type="ECO:0000256" key="4">
    <source>
        <dbReference type="ARBA" id="ARBA00022801"/>
    </source>
</evidence>
<keyword evidence="4" id="KW-0378">Hydrolase</keyword>
<dbReference type="GO" id="GO:0004180">
    <property type="term" value="F:carboxypeptidase activity"/>
    <property type="evidence" value="ECO:0007669"/>
    <property type="project" value="UniProtKB-KW"/>
</dbReference>
<keyword evidence="9" id="KW-1185">Reference proteome</keyword>
<dbReference type="Gene3D" id="3.40.50.1820">
    <property type="entry name" value="alpha/beta hydrolase"/>
    <property type="match status" value="1"/>
</dbReference>
<name>A0ABT9PTT1_9HYPH</name>
<protein>
    <submittedName>
        <fullName evidence="8">Carboxypeptidase C (Cathepsin A)</fullName>
    </submittedName>
</protein>
<evidence type="ECO:0000256" key="1">
    <source>
        <dbReference type="ARBA" id="ARBA00022645"/>
    </source>
</evidence>
<feature type="signal peptide" evidence="7">
    <location>
        <begin position="1"/>
        <end position="26"/>
    </location>
</feature>
<keyword evidence="3 7" id="KW-0732">Signal</keyword>
<evidence type="ECO:0000256" key="7">
    <source>
        <dbReference type="SAM" id="SignalP"/>
    </source>
</evidence>
<evidence type="ECO:0000313" key="8">
    <source>
        <dbReference type="EMBL" id="MDP9837144.1"/>
    </source>
</evidence>
<reference evidence="8 9" key="1">
    <citation type="submission" date="2023-07" db="EMBL/GenBank/DDBJ databases">
        <title>Sorghum-associated microbial communities from plants grown in Nebraska, USA.</title>
        <authorList>
            <person name="Schachtman D."/>
        </authorList>
    </citation>
    <scope>NUCLEOTIDE SEQUENCE [LARGE SCALE GENOMIC DNA]</scope>
    <source>
        <strain evidence="8 9">DS1307</strain>
    </source>
</reference>
<dbReference type="PANTHER" id="PTHR11802">
    <property type="entry name" value="SERINE PROTEASE FAMILY S10 SERINE CARBOXYPEPTIDASE"/>
    <property type="match status" value="1"/>
</dbReference>
<dbReference type="Pfam" id="PF00450">
    <property type="entry name" value="Peptidase_S10"/>
    <property type="match status" value="1"/>
</dbReference>